<organism evidence="2 3">
    <name type="scientific">Rhizophagus clarus</name>
    <dbReference type="NCBI Taxonomy" id="94130"/>
    <lineage>
        <taxon>Eukaryota</taxon>
        <taxon>Fungi</taxon>
        <taxon>Fungi incertae sedis</taxon>
        <taxon>Mucoromycota</taxon>
        <taxon>Glomeromycotina</taxon>
        <taxon>Glomeromycetes</taxon>
        <taxon>Glomerales</taxon>
        <taxon>Glomeraceae</taxon>
        <taxon>Rhizophagus</taxon>
    </lineage>
</organism>
<name>A0A2Z6SER0_9GLOM</name>
<feature type="region of interest" description="Disordered" evidence="1">
    <location>
        <begin position="1"/>
        <end position="39"/>
    </location>
</feature>
<accession>A0A2Z6SER0</accession>
<evidence type="ECO:0000313" key="3">
    <source>
        <dbReference type="Proteomes" id="UP000247702"/>
    </source>
</evidence>
<sequence>MTGRFASVSVNDPYADDEEKEDPKISEEEKEIEVDEEIEEVDDEYYDDDSALSASSRNCNTVKKKWNKVKYL</sequence>
<proteinExistence type="predicted"/>
<protein>
    <submittedName>
        <fullName evidence="2">Uncharacterized protein</fullName>
    </submittedName>
</protein>
<feature type="compositionally biased region" description="Acidic residues" evidence="1">
    <location>
        <begin position="28"/>
        <end position="39"/>
    </location>
</feature>
<evidence type="ECO:0000256" key="1">
    <source>
        <dbReference type="SAM" id="MobiDB-lite"/>
    </source>
</evidence>
<dbReference type="AlphaFoldDB" id="A0A2Z6SER0"/>
<gene>
    <name evidence="2" type="ORF">RclHR1_00520011</name>
</gene>
<dbReference type="EMBL" id="BEXD01003893">
    <property type="protein sequence ID" value="GBC03559.1"/>
    <property type="molecule type" value="Genomic_DNA"/>
</dbReference>
<dbReference type="Proteomes" id="UP000247702">
    <property type="component" value="Unassembled WGS sequence"/>
</dbReference>
<evidence type="ECO:0000313" key="2">
    <source>
        <dbReference type="EMBL" id="GBC03559.1"/>
    </source>
</evidence>
<keyword evidence="3" id="KW-1185">Reference proteome</keyword>
<reference evidence="2 3" key="1">
    <citation type="submission" date="2017-11" db="EMBL/GenBank/DDBJ databases">
        <title>The genome of Rhizophagus clarus HR1 reveals common genetic basis of auxotrophy among arbuscular mycorrhizal fungi.</title>
        <authorList>
            <person name="Kobayashi Y."/>
        </authorList>
    </citation>
    <scope>NUCLEOTIDE SEQUENCE [LARGE SCALE GENOMIC DNA]</scope>
    <source>
        <strain evidence="2 3">HR1</strain>
    </source>
</reference>
<comment type="caution">
    <text evidence="2">The sequence shown here is derived from an EMBL/GenBank/DDBJ whole genome shotgun (WGS) entry which is preliminary data.</text>
</comment>